<dbReference type="Proteomes" id="UP000278823">
    <property type="component" value="Unassembled WGS sequence"/>
</dbReference>
<dbReference type="OrthoDB" id="5380073at2"/>
<dbReference type="AlphaFoldDB" id="A0A432PJ53"/>
<dbReference type="EMBL" id="RJTH01000005">
    <property type="protein sequence ID" value="RUM24373.1"/>
    <property type="molecule type" value="Genomic_DNA"/>
</dbReference>
<dbReference type="SUPFAM" id="SSF56300">
    <property type="entry name" value="Metallo-dependent phosphatases"/>
    <property type="match status" value="1"/>
</dbReference>
<sequence>MIYFTSDTHFGDPRVLRIDKRPFADVSTHDATLIEYWNSVVGHDDDVWHLGDFILPRGDDCDRLLSELNGRKHLIVGNNDPVTTTQASGWATVQHYAELVVDGHLLILCHYPFRTWNKMGKKSVNLHGHSHARLKPLSRQYDVGVDAQALRPVSLATIMDRTNSIGRRNGSPPQEPSQA</sequence>
<gene>
    <name evidence="3" type="ORF">EFQ99_16435</name>
</gene>
<dbReference type="Gene3D" id="3.60.21.10">
    <property type="match status" value="1"/>
</dbReference>
<comment type="caution">
    <text evidence="3">The sequence shown here is derived from an EMBL/GenBank/DDBJ whole genome shotgun (WGS) entry which is preliminary data.</text>
</comment>
<feature type="domain" description="Calcineurin-like phosphoesterase" evidence="2">
    <location>
        <begin position="4"/>
        <end position="133"/>
    </location>
</feature>
<evidence type="ECO:0000256" key="1">
    <source>
        <dbReference type="ARBA" id="ARBA00008950"/>
    </source>
</evidence>
<reference evidence="4" key="1">
    <citation type="submission" date="2018-11" db="EMBL/GenBank/DDBJ databases">
        <title>Rhizobium chutanense sp. nov., isolated from root nodules of Phaseolus vulgaris in China.</title>
        <authorList>
            <person name="Huo Y."/>
        </authorList>
    </citation>
    <scope>NUCLEOTIDE SEQUENCE [LARGE SCALE GENOMIC DNA]</scope>
    <source>
        <strain evidence="4">CCBAU 65647</strain>
    </source>
</reference>
<name>A0A432PJ53_9HYPH</name>
<comment type="similarity">
    <text evidence="1">Belongs to the metallophosphoesterase superfamily. YfcE family.</text>
</comment>
<dbReference type="GO" id="GO:0016787">
    <property type="term" value="F:hydrolase activity"/>
    <property type="evidence" value="ECO:0007669"/>
    <property type="project" value="UniProtKB-KW"/>
</dbReference>
<dbReference type="InterPro" id="IPR029052">
    <property type="entry name" value="Metallo-depent_PP-like"/>
</dbReference>
<evidence type="ECO:0000259" key="2">
    <source>
        <dbReference type="Pfam" id="PF12850"/>
    </source>
</evidence>
<protein>
    <submittedName>
        <fullName evidence="3">Hydrolase</fullName>
    </submittedName>
</protein>
<dbReference type="InterPro" id="IPR024654">
    <property type="entry name" value="Calcineurin-like_PHP_lpxH"/>
</dbReference>
<dbReference type="RefSeq" id="WP_126922056.1">
    <property type="nucleotide sequence ID" value="NZ_ML133690.1"/>
</dbReference>
<keyword evidence="4" id="KW-1185">Reference proteome</keyword>
<dbReference type="Pfam" id="PF12850">
    <property type="entry name" value="Metallophos_2"/>
    <property type="match status" value="1"/>
</dbReference>
<proteinExistence type="inferred from homology"/>
<evidence type="ECO:0000313" key="3">
    <source>
        <dbReference type="EMBL" id="RUM24373.1"/>
    </source>
</evidence>
<keyword evidence="3" id="KW-0378">Hydrolase</keyword>
<accession>A0A432PJ53</accession>
<organism evidence="3 4">
    <name type="scientific">Rhizobium vallis</name>
    <dbReference type="NCBI Taxonomy" id="634290"/>
    <lineage>
        <taxon>Bacteria</taxon>
        <taxon>Pseudomonadati</taxon>
        <taxon>Pseudomonadota</taxon>
        <taxon>Alphaproteobacteria</taxon>
        <taxon>Hyphomicrobiales</taxon>
        <taxon>Rhizobiaceae</taxon>
        <taxon>Rhizobium/Agrobacterium group</taxon>
        <taxon>Rhizobium</taxon>
    </lineage>
</organism>
<evidence type="ECO:0000313" key="4">
    <source>
        <dbReference type="Proteomes" id="UP000278823"/>
    </source>
</evidence>